<accession>A0A131Y1L6</accession>
<organism evidence="2">
    <name type="scientific">Ixodes ricinus</name>
    <name type="common">Common tick</name>
    <name type="synonym">Acarus ricinus</name>
    <dbReference type="NCBI Taxonomy" id="34613"/>
    <lineage>
        <taxon>Eukaryota</taxon>
        <taxon>Metazoa</taxon>
        <taxon>Ecdysozoa</taxon>
        <taxon>Arthropoda</taxon>
        <taxon>Chelicerata</taxon>
        <taxon>Arachnida</taxon>
        <taxon>Acari</taxon>
        <taxon>Parasitiformes</taxon>
        <taxon>Ixodida</taxon>
        <taxon>Ixodoidea</taxon>
        <taxon>Ixodidae</taxon>
        <taxon>Ixodinae</taxon>
        <taxon>Ixodes</taxon>
    </lineage>
</organism>
<dbReference type="GO" id="GO:0004523">
    <property type="term" value="F:RNA-DNA hybrid ribonuclease activity"/>
    <property type="evidence" value="ECO:0007669"/>
    <property type="project" value="InterPro"/>
</dbReference>
<dbReference type="SUPFAM" id="SSF53098">
    <property type="entry name" value="Ribonuclease H-like"/>
    <property type="match status" value="1"/>
</dbReference>
<protein>
    <submittedName>
        <fullName evidence="2">Putative tick transposon</fullName>
    </submittedName>
</protein>
<dbReference type="PROSITE" id="PS50879">
    <property type="entry name" value="RNASE_H_1"/>
    <property type="match status" value="1"/>
</dbReference>
<feature type="domain" description="RNase H type-1" evidence="1">
    <location>
        <begin position="1"/>
        <end position="87"/>
    </location>
</feature>
<dbReference type="InterPro" id="IPR036397">
    <property type="entry name" value="RNaseH_sf"/>
</dbReference>
<proteinExistence type="evidence at transcript level"/>
<feature type="non-terminal residue" evidence="2">
    <location>
        <position position="1"/>
    </location>
</feature>
<evidence type="ECO:0000313" key="2">
    <source>
        <dbReference type="EMBL" id="JAP73383.1"/>
    </source>
</evidence>
<evidence type="ECO:0000259" key="1">
    <source>
        <dbReference type="PROSITE" id="PS50879"/>
    </source>
</evidence>
<name>A0A131Y1L6_IXORI</name>
<dbReference type="AlphaFoldDB" id="A0A131Y1L6"/>
<dbReference type="InterPro" id="IPR002156">
    <property type="entry name" value="RNaseH_domain"/>
</dbReference>
<dbReference type="Gene3D" id="3.30.420.10">
    <property type="entry name" value="Ribonuclease H-like superfamily/Ribonuclease H"/>
    <property type="match status" value="1"/>
</dbReference>
<dbReference type="EMBL" id="GEFM01002413">
    <property type="protein sequence ID" value="JAP73383.1"/>
    <property type="molecule type" value="mRNA"/>
</dbReference>
<sequence length="248" mass="27971">ALLAAATYIKNNPAANSWVICTDSKAALQSIKAMNSRGEHNSLVHKIYLELSDAIEFGNTVHLQWVPGHTGVSGNHQADQLATAAHTSNNVHLTPFTKSDAKRYIRRLRERMSHDEWLSSIPQDGLLHLIDPDLRCPVYTYSARSIDTLIHRLRLGVAYTGSFLHRIKQVETPSCTCDNPVEDVEHLIMDCPRYDQWRARLRIGLGILDNRPFSLAKVLGPWPDLKKQKRALALLTAFLKDSKIEAKY</sequence>
<dbReference type="Pfam" id="PF00075">
    <property type="entry name" value="RNase_H"/>
    <property type="match status" value="1"/>
</dbReference>
<dbReference type="CDD" id="cd09276">
    <property type="entry name" value="Rnase_HI_RT_non_LTR"/>
    <property type="match status" value="1"/>
</dbReference>
<dbReference type="InterPro" id="IPR012337">
    <property type="entry name" value="RNaseH-like_sf"/>
</dbReference>
<reference evidence="2" key="1">
    <citation type="submission" date="2016-02" db="EMBL/GenBank/DDBJ databases">
        <title>RNAseq analyses of the midgut from blood- or serum-fed Ixodes ricinus ticks.</title>
        <authorList>
            <person name="Perner J."/>
            <person name="Provaznik J."/>
            <person name="Schrenkova J."/>
            <person name="Urbanova V."/>
            <person name="Ribeiro J.M."/>
            <person name="Kopacek P."/>
        </authorList>
    </citation>
    <scope>NUCLEOTIDE SEQUENCE</scope>
    <source>
        <tissue evidence="2">Gut</tissue>
    </source>
</reference>
<dbReference type="GO" id="GO:0003676">
    <property type="term" value="F:nucleic acid binding"/>
    <property type="evidence" value="ECO:0007669"/>
    <property type="project" value="InterPro"/>
</dbReference>